<sequence>MKKFLFCLMTVFCLALSASAQMSDAKVAEYIKSAAASGKSQGQITAQLIQKGVTIDQIRRLRQAYSSDIAKRGLSGTADMAVDKYGDRLSQKNGKTGGQDLTAGKVSGNANLTNGSQITYRKMVRDAEVEAAIQKAETDATGKKVFGRDVFNNKLLSFEPTMNIATPANYVLGPGDQVVIDIYGGSQSENTYTISNEGTVTVPGYGPILLSGLTVAGANAKLSKTLGSRFQSSTVKASVSQTRSIHVNVMGEVKVPGTYVLSAYATVFHALYMAGGINNLGTLRNIKVMRNGHQISIVDVYEFILNGRLAGNVQLKDNDVIIVSPYDCLVDISGSVKRPMTYEMRKNESVATILKYAGGWANDAYKKQVRILRANGEQKQVFNVDEFDMNSFRVMDGDAISVDQILDRYENMVEVKGAVFRPGLYQLGDEITSVRSLVKSAQGLTEDAYAKHAVIHRLKDDRTKTVIALDLEAIMNGDEPDMALKNEDVLFIPTEADKTKARTLTIHGEVQFPGTYEYAEHQTIEDFIVQAGGLTDAASTVKIDVSRRILDPTALQSSKLLAKTYSFTLKNGLIIDRQANFFLEPYDEVYVRRSPGFETQRHVTIDGEAQFPGQYTMTTKAMKLSELVKAAGGVTKEAYVHGARIQRVMNEEEKMRERAVARVAENYLSRKDSIKASGMMTEDRYYVGIDLEKALQDSTCADNIILREGDRLFIPQYNPTVRVSGDVMYPNSVAYMPGKGMSYYIQQAGGYGSLAKAKKSFIVYQNGKIGERNDKIEPGCEIVVPSKPERQGWKFAQIFGISMSVVSLAAVIAALLK</sequence>
<evidence type="ECO:0000259" key="17">
    <source>
        <dbReference type="Pfam" id="PF02563"/>
    </source>
</evidence>
<evidence type="ECO:0000256" key="15">
    <source>
        <dbReference type="SAM" id="Phobius"/>
    </source>
</evidence>
<evidence type="ECO:0000256" key="13">
    <source>
        <dbReference type="ARBA" id="ARBA00023237"/>
    </source>
</evidence>
<dbReference type="InterPro" id="IPR049712">
    <property type="entry name" value="Poly_export"/>
</dbReference>
<dbReference type="PANTHER" id="PTHR33619">
    <property type="entry name" value="POLYSACCHARIDE EXPORT PROTEIN GFCE-RELATED"/>
    <property type="match status" value="1"/>
</dbReference>
<feature type="domain" description="Polysaccharide export protein N-terminal" evidence="17">
    <location>
        <begin position="166"/>
        <end position="239"/>
    </location>
</feature>
<evidence type="ECO:0000256" key="4">
    <source>
        <dbReference type="ARBA" id="ARBA00022452"/>
    </source>
</evidence>
<dbReference type="Pfam" id="PF10531">
    <property type="entry name" value="SLBB"/>
    <property type="match status" value="4"/>
</dbReference>
<accession>A0ABX4ELM5</accession>
<keyword evidence="4" id="KW-1134">Transmembrane beta strand</keyword>
<evidence type="ECO:0000259" key="19">
    <source>
        <dbReference type="Pfam" id="PF22461"/>
    </source>
</evidence>
<keyword evidence="12" id="KW-0564">Palmitate</keyword>
<keyword evidence="8" id="KW-0625">Polysaccharide transport</keyword>
<dbReference type="Gene3D" id="3.10.560.10">
    <property type="entry name" value="Outer membrane lipoprotein wza domain like"/>
    <property type="match status" value="6"/>
</dbReference>
<feature type="domain" description="Soluble ligand binding" evidence="18">
    <location>
        <begin position="505"/>
        <end position="547"/>
    </location>
</feature>
<evidence type="ECO:0000259" key="18">
    <source>
        <dbReference type="Pfam" id="PF10531"/>
    </source>
</evidence>
<evidence type="ECO:0000313" key="21">
    <source>
        <dbReference type="Proteomes" id="UP000216189"/>
    </source>
</evidence>
<proteinExistence type="inferred from homology"/>
<feature type="signal peptide" evidence="16">
    <location>
        <begin position="1"/>
        <end position="20"/>
    </location>
</feature>
<feature type="domain" description="Soluble ligand binding" evidence="18">
    <location>
        <begin position="412"/>
        <end position="467"/>
    </location>
</feature>
<keyword evidence="7 16" id="KW-0732">Signal</keyword>
<feature type="domain" description="Soluble ligand binding" evidence="18">
    <location>
        <begin position="330"/>
        <end position="378"/>
    </location>
</feature>
<feature type="domain" description="SLBB" evidence="19">
    <location>
        <begin position="247"/>
        <end position="323"/>
    </location>
</feature>
<protein>
    <submittedName>
        <fullName evidence="20">Capsule biosynthesis protein</fullName>
    </submittedName>
</protein>
<dbReference type="InterPro" id="IPR054765">
    <property type="entry name" value="SLBB_dom"/>
</dbReference>
<dbReference type="Pfam" id="PF02563">
    <property type="entry name" value="Poly_export"/>
    <property type="match status" value="1"/>
</dbReference>
<keyword evidence="6 15" id="KW-0812">Transmembrane</keyword>
<dbReference type="InterPro" id="IPR019554">
    <property type="entry name" value="Soluble_ligand-bd"/>
</dbReference>
<keyword evidence="9" id="KW-0406">Ion transport</keyword>
<keyword evidence="3" id="KW-0813">Transport</keyword>
<dbReference type="RefSeq" id="WP_094447999.1">
    <property type="nucleotide sequence ID" value="NZ_CP091802.1"/>
</dbReference>
<dbReference type="PANTHER" id="PTHR33619:SF3">
    <property type="entry name" value="POLYSACCHARIDE EXPORT PROTEIN GFCE-RELATED"/>
    <property type="match status" value="1"/>
</dbReference>
<dbReference type="EMBL" id="NPJF01000009">
    <property type="protein sequence ID" value="OYP57184.1"/>
    <property type="molecule type" value="Genomic_DNA"/>
</dbReference>
<feature type="transmembrane region" description="Helical" evidence="15">
    <location>
        <begin position="795"/>
        <end position="816"/>
    </location>
</feature>
<feature type="chain" id="PRO_5045815144" evidence="16">
    <location>
        <begin position="21"/>
        <end position="817"/>
    </location>
</feature>
<evidence type="ECO:0000256" key="6">
    <source>
        <dbReference type="ARBA" id="ARBA00022692"/>
    </source>
</evidence>
<dbReference type="Pfam" id="PF22461">
    <property type="entry name" value="SLBB_2"/>
    <property type="match status" value="1"/>
</dbReference>
<evidence type="ECO:0000313" key="20">
    <source>
        <dbReference type="EMBL" id="OYP57184.1"/>
    </source>
</evidence>
<evidence type="ECO:0000256" key="11">
    <source>
        <dbReference type="ARBA" id="ARBA00023136"/>
    </source>
</evidence>
<evidence type="ECO:0000256" key="14">
    <source>
        <dbReference type="ARBA" id="ARBA00023288"/>
    </source>
</evidence>
<keyword evidence="10" id="KW-0626">Porin</keyword>
<keyword evidence="14" id="KW-0449">Lipoprotein</keyword>
<feature type="domain" description="Soluble ligand binding" evidence="18">
    <location>
        <begin position="603"/>
        <end position="647"/>
    </location>
</feature>
<dbReference type="InterPro" id="IPR003715">
    <property type="entry name" value="Poly_export_N"/>
</dbReference>
<evidence type="ECO:0000256" key="7">
    <source>
        <dbReference type="ARBA" id="ARBA00022729"/>
    </source>
</evidence>
<keyword evidence="5" id="KW-0762">Sugar transport</keyword>
<evidence type="ECO:0000256" key="1">
    <source>
        <dbReference type="ARBA" id="ARBA00004571"/>
    </source>
</evidence>
<dbReference type="Proteomes" id="UP000216189">
    <property type="component" value="Unassembled WGS sequence"/>
</dbReference>
<comment type="similarity">
    <text evidence="2">Belongs to the BexD/CtrA/VexA family.</text>
</comment>
<name>A0ABX4ELM5_SEGBR</name>
<evidence type="ECO:0000256" key="2">
    <source>
        <dbReference type="ARBA" id="ARBA00009450"/>
    </source>
</evidence>
<keyword evidence="11 15" id="KW-0472">Membrane</keyword>
<keyword evidence="15" id="KW-1133">Transmembrane helix</keyword>
<evidence type="ECO:0000256" key="12">
    <source>
        <dbReference type="ARBA" id="ARBA00023139"/>
    </source>
</evidence>
<gene>
    <name evidence="20" type="ORF">CIK91_01115</name>
</gene>
<keyword evidence="21" id="KW-1185">Reference proteome</keyword>
<evidence type="ECO:0000256" key="8">
    <source>
        <dbReference type="ARBA" id="ARBA00023047"/>
    </source>
</evidence>
<organism evidence="20 21">
    <name type="scientific">Segatella bryantii</name>
    <name type="common">Prevotella bryantii</name>
    <dbReference type="NCBI Taxonomy" id="77095"/>
    <lineage>
        <taxon>Bacteria</taxon>
        <taxon>Pseudomonadati</taxon>
        <taxon>Bacteroidota</taxon>
        <taxon>Bacteroidia</taxon>
        <taxon>Bacteroidales</taxon>
        <taxon>Prevotellaceae</taxon>
        <taxon>Segatella</taxon>
    </lineage>
</organism>
<evidence type="ECO:0000256" key="3">
    <source>
        <dbReference type="ARBA" id="ARBA00022448"/>
    </source>
</evidence>
<comment type="subcellular location">
    <subcellularLocation>
        <location evidence="1">Cell outer membrane</location>
        <topology evidence="1">Multi-pass membrane protein</topology>
    </subcellularLocation>
</comment>
<evidence type="ECO:0000256" key="5">
    <source>
        <dbReference type="ARBA" id="ARBA00022597"/>
    </source>
</evidence>
<evidence type="ECO:0000256" key="9">
    <source>
        <dbReference type="ARBA" id="ARBA00023065"/>
    </source>
</evidence>
<keyword evidence="13" id="KW-0998">Cell outer membrane</keyword>
<reference evidence="20 21" key="1">
    <citation type="submission" date="2017-08" db="EMBL/GenBank/DDBJ databases">
        <title>Comparative genomics of non-oral Prevotella species.</title>
        <authorList>
            <person name="Accetto T."/>
            <person name="Nograsek B."/>
            <person name="Avgustin G."/>
        </authorList>
    </citation>
    <scope>NUCLEOTIDE SEQUENCE [LARGE SCALE GENOMIC DNA]</scope>
    <source>
        <strain evidence="20 21">TC1-1</strain>
    </source>
</reference>
<evidence type="ECO:0000256" key="10">
    <source>
        <dbReference type="ARBA" id="ARBA00023114"/>
    </source>
</evidence>
<comment type="caution">
    <text evidence="20">The sequence shown here is derived from an EMBL/GenBank/DDBJ whole genome shotgun (WGS) entry which is preliminary data.</text>
</comment>
<evidence type="ECO:0000256" key="16">
    <source>
        <dbReference type="SAM" id="SignalP"/>
    </source>
</evidence>